<feature type="transmembrane region" description="Helical" evidence="8">
    <location>
        <begin position="272"/>
        <end position="294"/>
    </location>
</feature>
<keyword evidence="4 8" id="KW-0812">Transmembrane</keyword>
<comment type="similarity">
    <text evidence="2 8">Belongs to the ammonia transporter channel (TC 1.A.11.2) family.</text>
</comment>
<feature type="transmembrane region" description="Helical" evidence="8">
    <location>
        <begin position="96"/>
        <end position="120"/>
    </location>
</feature>
<dbReference type="Proteomes" id="UP000552038">
    <property type="component" value="Unassembled WGS sequence"/>
</dbReference>
<evidence type="ECO:0000313" key="11">
    <source>
        <dbReference type="Proteomes" id="UP000552038"/>
    </source>
</evidence>
<dbReference type="InterPro" id="IPR018047">
    <property type="entry name" value="Ammonium_transpt_CS"/>
</dbReference>
<dbReference type="PANTHER" id="PTHR11730">
    <property type="entry name" value="AMMONIUM TRANSPORTER"/>
    <property type="match status" value="1"/>
</dbReference>
<evidence type="ECO:0000256" key="1">
    <source>
        <dbReference type="ARBA" id="ARBA00004141"/>
    </source>
</evidence>
<keyword evidence="6 8" id="KW-0472">Membrane</keyword>
<dbReference type="InterPro" id="IPR029020">
    <property type="entry name" value="Ammonium/urea_transptr"/>
</dbReference>
<proteinExistence type="inferred from homology"/>
<dbReference type="Gene3D" id="1.10.3430.10">
    <property type="entry name" value="Ammonium transporter AmtB like domains"/>
    <property type="match status" value="1"/>
</dbReference>
<feature type="transmembrane region" description="Helical" evidence="8">
    <location>
        <begin position="330"/>
        <end position="348"/>
    </location>
</feature>
<dbReference type="RefSeq" id="WP_163977752.1">
    <property type="nucleotide sequence ID" value="NZ_JABFOR010000006.1"/>
</dbReference>
<name>A0AAP6ZV10_PAEAL</name>
<feature type="transmembrane region" description="Helical" evidence="8">
    <location>
        <begin position="243"/>
        <end position="260"/>
    </location>
</feature>
<feature type="transmembrane region" description="Helical" evidence="8">
    <location>
        <begin position="306"/>
        <end position="324"/>
    </location>
</feature>
<comment type="subcellular location">
    <subcellularLocation>
        <location evidence="8">Cell membrane</location>
        <topology evidence="8">Multi-pass membrane protein</topology>
    </subcellularLocation>
    <subcellularLocation>
        <location evidence="1">Membrane</location>
        <topology evidence="1">Multi-pass membrane protein</topology>
    </subcellularLocation>
</comment>
<dbReference type="FunFam" id="1.10.3430.10:FF:000008">
    <property type="entry name" value="Ammonium transporter"/>
    <property type="match status" value="1"/>
</dbReference>
<evidence type="ECO:0000256" key="2">
    <source>
        <dbReference type="ARBA" id="ARBA00005887"/>
    </source>
</evidence>
<feature type="transmembrane region" description="Helical" evidence="8">
    <location>
        <begin position="56"/>
        <end position="75"/>
    </location>
</feature>
<evidence type="ECO:0000256" key="3">
    <source>
        <dbReference type="ARBA" id="ARBA00022448"/>
    </source>
</evidence>
<evidence type="ECO:0000256" key="7">
    <source>
        <dbReference type="ARBA" id="ARBA00023177"/>
    </source>
</evidence>
<feature type="transmembrane region" description="Helical" evidence="8">
    <location>
        <begin position="140"/>
        <end position="160"/>
    </location>
</feature>
<dbReference type="InterPro" id="IPR024041">
    <property type="entry name" value="NH4_transpt_AmtB-like_dom"/>
</dbReference>
<keyword evidence="3 8" id="KW-0813">Transport</keyword>
<dbReference type="PROSITE" id="PS01219">
    <property type="entry name" value="AMMONIUM_TRANSP"/>
    <property type="match status" value="1"/>
</dbReference>
<dbReference type="Pfam" id="PF00909">
    <property type="entry name" value="Ammonium_transp"/>
    <property type="match status" value="1"/>
</dbReference>
<feature type="domain" description="Ammonium transporter AmtB-like" evidence="9">
    <location>
        <begin position="56"/>
        <end position="454"/>
    </location>
</feature>
<evidence type="ECO:0000313" key="10">
    <source>
        <dbReference type="EMBL" id="NOJ70271.1"/>
    </source>
</evidence>
<organism evidence="10 11">
    <name type="scientific">Paenibacillus alvei</name>
    <name type="common">Bacillus alvei</name>
    <dbReference type="NCBI Taxonomy" id="44250"/>
    <lineage>
        <taxon>Bacteria</taxon>
        <taxon>Bacillati</taxon>
        <taxon>Bacillota</taxon>
        <taxon>Bacilli</taxon>
        <taxon>Bacillales</taxon>
        <taxon>Paenibacillaceae</taxon>
        <taxon>Paenibacillus</taxon>
    </lineage>
</organism>
<dbReference type="SUPFAM" id="SSF111352">
    <property type="entry name" value="Ammonium transporter"/>
    <property type="match status" value="1"/>
</dbReference>
<dbReference type="NCBIfam" id="TIGR00836">
    <property type="entry name" value="amt"/>
    <property type="match status" value="1"/>
</dbReference>
<evidence type="ECO:0000256" key="5">
    <source>
        <dbReference type="ARBA" id="ARBA00022989"/>
    </source>
</evidence>
<dbReference type="GO" id="GO:0005886">
    <property type="term" value="C:plasma membrane"/>
    <property type="evidence" value="ECO:0007669"/>
    <property type="project" value="UniProtKB-SubCell"/>
</dbReference>
<keyword evidence="5 8" id="KW-1133">Transmembrane helix</keyword>
<dbReference type="PANTHER" id="PTHR11730:SF6">
    <property type="entry name" value="AMMONIUM TRANSPORTER"/>
    <property type="match status" value="1"/>
</dbReference>
<keyword evidence="7 8" id="KW-0924">Ammonia transport</keyword>
<feature type="transmembrane region" description="Helical" evidence="8">
    <location>
        <begin position="201"/>
        <end position="222"/>
    </location>
</feature>
<protein>
    <recommendedName>
        <fullName evidence="8">Ammonium transporter</fullName>
    </recommendedName>
</protein>
<accession>A0AAP6ZV10</accession>
<reference evidence="10 11" key="1">
    <citation type="submission" date="2020-05" db="EMBL/GenBank/DDBJ databases">
        <title>Whole genome sequencing and identification of novel metabolites from Paenibacillus alvei strain JR949.</title>
        <authorList>
            <person name="Rajendhran J."/>
            <person name="Sree Pranav P."/>
            <person name="Mahalakshmi B."/>
            <person name="Karthikeyan R."/>
        </authorList>
    </citation>
    <scope>NUCLEOTIDE SEQUENCE [LARGE SCALE GENOMIC DNA]</scope>
    <source>
        <strain evidence="10 11">JR949</strain>
    </source>
</reference>
<dbReference type="EMBL" id="JABFOR010000006">
    <property type="protein sequence ID" value="NOJ70271.1"/>
    <property type="molecule type" value="Genomic_DNA"/>
</dbReference>
<evidence type="ECO:0000256" key="8">
    <source>
        <dbReference type="RuleBase" id="RU362002"/>
    </source>
</evidence>
<feature type="transmembrane region" description="Helical" evidence="8">
    <location>
        <begin position="402"/>
        <end position="424"/>
    </location>
</feature>
<gene>
    <name evidence="10" type="ORF">HMI46_06860</name>
</gene>
<dbReference type="InterPro" id="IPR001905">
    <property type="entry name" value="Ammonium_transpt"/>
</dbReference>
<dbReference type="PROSITE" id="PS51257">
    <property type="entry name" value="PROKAR_LIPOPROTEIN"/>
    <property type="match status" value="1"/>
</dbReference>
<evidence type="ECO:0000259" key="9">
    <source>
        <dbReference type="Pfam" id="PF00909"/>
    </source>
</evidence>
<dbReference type="GO" id="GO:0008519">
    <property type="term" value="F:ammonium channel activity"/>
    <property type="evidence" value="ECO:0007669"/>
    <property type="project" value="InterPro"/>
</dbReference>
<feature type="transmembrane region" description="Helical" evidence="8">
    <location>
        <begin position="360"/>
        <end position="382"/>
    </location>
</feature>
<sequence>MWENRDKNLNRSAGRRFRMGAGLLGIGFACFNLIPGAVNAAGEASVQSLESGLNALWIMLSAILVLLMQAGFILLEAGSARMKNAGHIAAKTVVTVGLGSLIFWAVGYGLIFGINGNAFIGWGNFFFTPAASAGLPPSVFFTFQLAFAAVSLSIVWGGFAERARLSAYIWFTILFTAFVYPVIAHWIWGGGWLAMHGKQDFAGSTVVHLTGAMAALAATLLLKPRMNKYHPDGSFRKIKGHNQVYITLGVLLLWVGWFGFNAGSTLSVGDGFFGYVAMNTQLGASAGAVAALAISWLRSGRADVPTILNGMLAGLVAITASCAFVEPWAAIVIGLVAGILVYYSAFWFERLRIDDPVSALSVHGVAGIWGTLSNGIFATSALADKVGVGQGGWLDTGSLHQLWVQAYGILAAGGFAFVSSYVLLYAGKRLVGLRVQAEQECIGLDISEHGEYGYPEHFERADSDMQEPFGTGSDEENVKRVSYLPRTFHLR</sequence>
<feature type="transmembrane region" description="Helical" evidence="8">
    <location>
        <begin position="167"/>
        <end position="189"/>
    </location>
</feature>
<comment type="caution">
    <text evidence="10">The sequence shown here is derived from an EMBL/GenBank/DDBJ whole genome shotgun (WGS) entry which is preliminary data.</text>
</comment>
<evidence type="ECO:0000256" key="6">
    <source>
        <dbReference type="ARBA" id="ARBA00023136"/>
    </source>
</evidence>
<dbReference type="AlphaFoldDB" id="A0AAP6ZV10"/>
<evidence type="ECO:0000256" key="4">
    <source>
        <dbReference type="ARBA" id="ARBA00022692"/>
    </source>
</evidence>
<dbReference type="GO" id="GO:0097272">
    <property type="term" value="P:ammonium homeostasis"/>
    <property type="evidence" value="ECO:0007669"/>
    <property type="project" value="TreeGrafter"/>
</dbReference>